<proteinExistence type="predicted"/>
<protein>
    <submittedName>
        <fullName evidence="1">4-hydroxy-3-methylbut-2-en-1-yl diphosphatesynthase</fullName>
    </submittedName>
</protein>
<dbReference type="EMBL" id="BKCP01006848">
    <property type="protein sequence ID" value="GER44142.1"/>
    <property type="molecule type" value="Genomic_DNA"/>
</dbReference>
<name>A0A5A7QGX5_STRAF</name>
<dbReference type="Proteomes" id="UP000325081">
    <property type="component" value="Unassembled WGS sequence"/>
</dbReference>
<accession>A0A5A7QGX5</accession>
<comment type="caution">
    <text evidence="1">The sequence shown here is derived from an EMBL/GenBank/DDBJ whole genome shotgun (WGS) entry which is preliminary data.</text>
</comment>
<keyword evidence="2" id="KW-1185">Reference proteome</keyword>
<evidence type="ECO:0000313" key="2">
    <source>
        <dbReference type="Proteomes" id="UP000325081"/>
    </source>
</evidence>
<evidence type="ECO:0000313" key="1">
    <source>
        <dbReference type="EMBL" id="GER44142.1"/>
    </source>
</evidence>
<dbReference type="AlphaFoldDB" id="A0A5A7QGX5"/>
<sequence>MDQSICRAQNLIPLAQTPLHLQPLSLQLPKHDRRTVLRVQKHEYRWRVLIGRGQLERESLEYHGHRQPGLQNGQVLTHAPAGPHAERHEGHRVLGCVGHPLGKPSRVELVRVVAPKGRVVVDSQDRDQELGATRDVGPAGQLYVHLGTPDYGHGRRV</sequence>
<reference evidence="2" key="1">
    <citation type="journal article" date="2019" name="Curr. Biol.">
        <title>Genome Sequence of Striga asiatica Provides Insight into the Evolution of Plant Parasitism.</title>
        <authorList>
            <person name="Yoshida S."/>
            <person name="Kim S."/>
            <person name="Wafula E.K."/>
            <person name="Tanskanen J."/>
            <person name="Kim Y.M."/>
            <person name="Honaas L."/>
            <person name="Yang Z."/>
            <person name="Spallek T."/>
            <person name="Conn C.E."/>
            <person name="Ichihashi Y."/>
            <person name="Cheong K."/>
            <person name="Cui S."/>
            <person name="Der J.P."/>
            <person name="Gundlach H."/>
            <person name="Jiao Y."/>
            <person name="Hori C."/>
            <person name="Ishida J.K."/>
            <person name="Kasahara H."/>
            <person name="Kiba T."/>
            <person name="Kim M.S."/>
            <person name="Koo N."/>
            <person name="Laohavisit A."/>
            <person name="Lee Y.H."/>
            <person name="Lumba S."/>
            <person name="McCourt P."/>
            <person name="Mortimer J.C."/>
            <person name="Mutuku J.M."/>
            <person name="Nomura T."/>
            <person name="Sasaki-Sekimoto Y."/>
            <person name="Seto Y."/>
            <person name="Wang Y."/>
            <person name="Wakatake T."/>
            <person name="Sakakibara H."/>
            <person name="Demura T."/>
            <person name="Yamaguchi S."/>
            <person name="Yoneyama K."/>
            <person name="Manabe R.I."/>
            <person name="Nelson D.C."/>
            <person name="Schulman A.H."/>
            <person name="Timko M.P."/>
            <person name="dePamphilis C.W."/>
            <person name="Choi D."/>
            <person name="Shirasu K."/>
        </authorList>
    </citation>
    <scope>NUCLEOTIDE SEQUENCE [LARGE SCALE GENOMIC DNA]</scope>
    <source>
        <strain evidence="2">cv. UVA1</strain>
    </source>
</reference>
<organism evidence="1 2">
    <name type="scientific">Striga asiatica</name>
    <name type="common">Asiatic witchweed</name>
    <name type="synonym">Buchnera asiatica</name>
    <dbReference type="NCBI Taxonomy" id="4170"/>
    <lineage>
        <taxon>Eukaryota</taxon>
        <taxon>Viridiplantae</taxon>
        <taxon>Streptophyta</taxon>
        <taxon>Embryophyta</taxon>
        <taxon>Tracheophyta</taxon>
        <taxon>Spermatophyta</taxon>
        <taxon>Magnoliopsida</taxon>
        <taxon>eudicotyledons</taxon>
        <taxon>Gunneridae</taxon>
        <taxon>Pentapetalae</taxon>
        <taxon>asterids</taxon>
        <taxon>lamiids</taxon>
        <taxon>Lamiales</taxon>
        <taxon>Orobanchaceae</taxon>
        <taxon>Buchnereae</taxon>
        <taxon>Striga</taxon>
    </lineage>
</organism>
<gene>
    <name evidence="1" type="ORF">STAS_21032</name>
</gene>